<dbReference type="OrthoDB" id="275936at2759"/>
<dbReference type="GO" id="GO:0005739">
    <property type="term" value="C:mitochondrion"/>
    <property type="evidence" value="ECO:0007669"/>
    <property type="project" value="TreeGrafter"/>
</dbReference>
<dbReference type="GeneID" id="94287262"/>
<gene>
    <name evidence="1" type="ORF">JKF63_01136</name>
</gene>
<evidence type="ECO:0000313" key="1">
    <source>
        <dbReference type="EMBL" id="KAG5492558.1"/>
    </source>
</evidence>
<name>A0A836I352_9TRYP</name>
<keyword evidence="2" id="KW-1185">Reference proteome</keyword>
<protein>
    <recommendedName>
        <fullName evidence="3">Mitochondrial carrier protein</fullName>
    </recommendedName>
</protein>
<dbReference type="EMBL" id="JAFJZO010000035">
    <property type="protein sequence ID" value="KAG5492558.1"/>
    <property type="molecule type" value="Genomic_DNA"/>
</dbReference>
<accession>A0A836I352</accession>
<dbReference type="Proteomes" id="UP000674318">
    <property type="component" value="Chromosome 35"/>
</dbReference>
<dbReference type="PANTHER" id="PTHR37845:SF1">
    <property type="entry name" value="SEQUENCE ORPHAN"/>
    <property type="match status" value="1"/>
</dbReference>
<organism evidence="1 2">
    <name type="scientific">Porcisia hertigi</name>
    <dbReference type="NCBI Taxonomy" id="2761500"/>
    <lineage>
        <taxon>Eukaryota</taxon>
        <taxon>Discoba</taxon>
        <taxon>Euglenozoa</taxon>
        <taxon>Kinetoplastea</taxon>
        <taxon>Metakinetoplastina</taxon>
        <taxon>Trypanosomatida</taxon>
        <taxon>Trypanosomatidae</taxon>
        <taxon>Leishmaniinae</taxon>
        <taxon>Porcisia</taxon>
    </lineage>
</organism>
<dbReference type="PANTHER" id="PTHR37845">
    <property type="entry name" value="SEQUENCE ORPHAN"/>
    <property type="match status" value="1"/>
</dbReference>
<proteinExistence type="predicted"/>
<dbReference type="RefSeq" id="XP_067753342.1">
    <property type="nucleotide sequence ID" value="XM_067897185.1"/>
</dbReference>
<dbReference type="InterPro" id="IPR038781">
    <property type="entry name" value="C365.16-ike"/>
</dbReference>
<dbReference type="KEGG" id="phet:94287262"/>
<comment type="caution">
    <text evidence="1">The sequence shown here is derived from an EMBL/GenBank/DDBJ whole genome shotgun (WGS) entry which is preliminary data.</text>
</comment>
<evidence type="ECO:0008006" key="3">
    <source>
        <dbReference type="Google" id="ProtNLM"/>
    </source>
</evidence>
<reference evidence="1 2" key="1">
    <citation type="submission" date="2021-02" db="EMBL/GenBank/DDBJ databases">
        <title>Porcisia hertigi Genome sequencing and assembly.</title>
        <authorList>
            <person name="Almutairi H."/>
            <person name="Gatherer D."/>
        </authorList>
    </citation>
    <scope>NUCLEOTIDE SEQUENCE [LARGE SCALE GENOMIC DNA]</scope>
    <source>
        <strain evidence="1 2">C119</strain>
    </source>
</reference>
<dbReference type="AlphaFoldDB" id="A0A836I352"/>
<evidence type="ECO:0000313" key="2">
    <source>
        <dbReference type="Proteomes" id="UP000674318"/>
    </source>
</evidence>
<sequence>MTDSAAKTLPALAMTEAELCNALQPAPLHKVKNFSAATITADCTTAVAVALTAAIPISIIDYSIMARVAGVAPSSTQELIKGLKTVALRPHKFFLPCAENKCSLVYRVCATTYGCTYVGSNLAKSYCESHGMEKNANLAAGIVSGVVNTVFTIWKDSIILRALPPANAKDLSSAKKPVPFLTRALFCGRDTLTCVAAFTFVPYVASWISGYAYYQKRLPQAPDAVLPENEGKTRLPISCVDTAQMLTPALLQTVTTLMHITAIRYRQTHPNFSLKDLFDSLQSTYVSSTLLRMCRIMPAFGIGGIMNREMRSSLLDKVEPDVKATIV</sequence>